<gene>
    <name evidence="1" type="ORF">IAB67_04505</name>
</gene>
<dbReference type="EMBL" id="DVMR01000037">
    <property type="protein sequence ID" value="HIU43541.1"/>
    <property type="molecule type" value="Genomic_DNA"/>
</dbReference>
<evidence type="ECO:0000313" key="2">
    <source>
        <dbReference type="Proteomes" id="UP000824073"/>
    </source>
</evidence>
<organism evidence="1 2">
    <name type="scientific">Candidatus Ventrousia excrementavium</name>
    <dbReference type="NCBI Taxonomy" id="2840961"/>
    <lineage>
        <taxon>Bacteria</taxon>
        <taxon>Bacillati</taxon>
        <taxon>Bacillota</taxon>
        <taxon>Clostridia</taxon>
        <taxon>Eubacteriales</taxon>
        <taxon>Clostridiaceae</taxon>
        <taxon>Clostridiaceae incertae sedis</taxon>
        <taxon>Candidatus Ventrousia</taxon>
    </lineage>
</organism>
<evidence type="ECO:0000313" key="1">
    <source>
        <dbReference type="EMBL" id="HIU43541.1"/>
    </source>
</evidence>
<protein>
    <submittedName>
        <fullName evidence="1">Uncharacterized protein</fullName>
    </submittedName>
</protein>
<proteinExistence type="predicted"/>
<dbReference type="Proteomes" id="UP000824073">
    <property type="component" value="Unassembled WGS sequence"/>
</dbReference>
<dbReference type="AlphaFoldDB" id="A0A9D1LLJ6"/>
<accession>A0A9D1LLJ6</accession>
<comment type="caution">
    <text evidence="1">The sequence shown here is derived from an EMBL/GenBank/DDBJ whole genome shotgun (WGS) entry which is preliminary data.</text>
</comment>
<reference evidence="1" key="1">
    <citation type="submission" date="2020-10" db="EMBL/GenBank/DDBJ databases">
        <authorList>
            <person name="Gilroy R."/>
        </authorList>
    </citation>
    <scope>NUCLEOTIDE SEQUENCE</scope>
    <source>
        <strain evidence="1">CHK191-8634</strain>
    </source>
</reference>
<name>A0A9D1LLJ6_9CLOT</name>
<sequence length="79" mass="9401">MAKLTRDEIIQILEDAGCTTAFIDEYLETLDEGTTKEQLRLLIGQRCRQLECVHTEQKKLDCIDYLRYHLQKEQEQKKK</sequence>
<reference evidence="1" key="2">
    <citation type="journal article" date="2021" name="PeerJ">
        <title>Extensive microbial diversity within the chicken gut microbiome revealed by metagenomics and culture.</title>
        <authorList>
            <person name="Gilroy R."/>
            <person name="Ravi A."/>
            <person name="Getino M."/>
            <person name="Pursley I."/>
            <person name="Horton D.L."/>
            <person name="Alikhan N.F."/>
            <person name="Baker D."/>
            <person name="Gharbi K."/>
            <person name="Hall N."/>
            <person name="Watson M."/>
            <person name="Adriaenssens E.M."/>
            <person name="Foster-Nyarko E."/>
            <person name="Jarju S."/>
            <person name="Secka A."/>
            <person name="Antonio M."/>
            <person name="Oren A."/>
            <person name="Chaudhuri R.R."/>
            <person name="La Ragione R."/>
            <person name="Hildebrand F."/>
            <person name="Pallen M.J."/>
        </authorList>
    </citation>
    <scope>NUCLEOTIDE SEQUENCE</scope>
    <source>
        <strain evidence="1">CHK191-8634</strain>
    </source>
</reference>